<feature type="repeat" description="WD" evidence="3">
    <location>
        <begin position="1043"/>
        <end position="1084"/>
    </location>
</feature>
<organism evidence="5 6">
    <name type="scientific">Mycena rosella</name>
    <name type="common">Pink bonnet</name>
    <name type="synonym">Agaricus rosellus</name>
    <dbReference type="NCBI Taxonomy" id="1033263"/>
    <lineage>
        <taxon>Eukaryota</taxon>
        <taxon>Fungi</taxon>
        <taxon>Dikarya</taxon>
        <taxon>Basidiomycota</taxon>
        <taxon>Agaricomycotina</taxon>
        <taxon>Agaricomycetes</taxon>
        <taxon>Agaricomycetidae</taxon>
        <taxon>Agaricales</taxon>
        <taxon>Marasmiineae</taxon>
        <taxon>Mycenaceae</taxon>
        <taxon>Mycena</taxon>
    </lineage>
</organism>
<dbReference type="Gene3D" id="1.20.930.20">
    <property type="entry name" value="Adaptor protein Cbl, N-terminal domain"/>
    <property type="match status" value="1"/>
</dbReference>
<dbReference type="SUPFAM" id="SSF50978">
    <property type="entry name" value="WD40 repeat-like"/>
    <property type="match status" value="2"/>
</dbReference>
<keyword evidence="1 3" id="KW-0853">WD repeat</keyword>
<feature type="domain" description="Nephrocystin 3-like N-terminal" evidence="4">
    <location>
        <begin position="176"/>
        <end position="336"/>
    </location>
</feature>
<dbReference type="InterPro" id="IPR036537">
    <property type="entry name" value="Adaptor_Cbl_N_dom_sf"/>
</dbReference>
<feature type="repeat" description="WD" evidence="3">
    <location>
        <begin position="1002"/>
        <end position="1043"/>
    </location>
</feature>
<dbReference type="InterPro" id="IPR056884">
    <property type="entry name" value="NPHP3-like_N"/>
</dbReference>
<keyword evidence="6" id="KW-1185">Reference proteome</keyword>
<feature type="repeat" description="WD" evidence="3">
    <location>
        <begin position="751"/>
        <end position="785"/>
    </location>
</feature>
<dbReference type="CDD" id="cd21037">
    <property type="entry name" value="MLKL_NTD"/>
    <property type="match status" value="1"/>
</dbReference>
<name>A0AAD7CRK7_MYCRO</name>
<dbReference type="InterPro" id="IPR036322">
    <property type="entry name" value="WD40_repeat_dom_sf"/>
</dbReference>
<keyword evidence="2" id="KW-0677">Repeat</keyword>
<evidence type="ECO:0000256" key="2">
    <source>
        <dbReference type="ARBA" id="ARBA00022737"/>
    </source>
</evidence>
<dbReference type="GO" id="GO:0007166">
    <property type="term" value="P:cell surface receptor signaling pathway"/>
    <property type="evidence" value="ECO:0007669"/>
    <property type="project" value="InterPro"/>
</dbReference>
<feature type="repeat" description="WD" evidence="3">
    <location>
        <begin position="876"/>
        <end position="916"/>
    </location>
</feature>
<dbReference type="SMART" id="SM00320">
    <property type="entry name" value="WD40"/>
    <property type="match status" value="16"/>
</dbReference>
<dbReference type="PANTHER" id="PTHR22847:SF637">
    <property type="entry name" value="WD REPEAT DOMAIN 5B"/>
    <property type="match status" value="1"/>
</dbReference>
<feature type="repeat" description="WD" evidence="3">
    <location>
        <begin position="1085"/>
        <end position="1126"/>
    </location>
</feature>
<dbReference type="PANTHER" id="PTHR22847">
    <property type="entry name" value="WD40 REPEAT PROTEIN"/>
    <property type="match status" value="1"/>
</dbReference>
<feature type="repeat" description="WD" evidence="3">
    <location>
        <begin position="1252"/>
        <end position="1293"/>
    </location>
</feature>
<dbReference type="Pfam" id="PF24883">
    <property type="entry name" value="NPHP3_N"/>
    <property type="match status" value="1"/>
</dbReference>
<dbReference type="PROSITE" id="PS00678">
    <property type="entry name" value="WD_REPEATS_1"/>
    <property type="match status" value="4"/>
</dbReference>
<feature type="repeat" description="WD" evidence="3">
    <location>
        <begin position="1127"/>
        <end position="1168"/>
    </location>
</feature>
<dbReference type="InterPro" id="IPR015943">
    <property type="entry name" value="WD40/YVTN_repeat-like_dom_sf"/>
</dbReference>
<feature type="repeat" description="WD" evidence="3">
    <location>
        <begin position="792"/>
        <end position="824"/>
    </location>
</feature>
<dbReference type="CDD" id="cd00200">
    <property type="entry name" value="WD40"/>
    <property type="match status" value="3"/>
</dbReference>
<evidence type="ECO:0000256" key="3">
    <source>
        <dbReference type="PROSITE-ProRule" id="PRU00221"/>
    </source>
</evidence>
<gene>
    <name evidence="5" type="ORF">B0H17DRAFT_1337514</name>
</gene>
<feature type="repeat" description="WD" evidence="3">
    <location>
        <begin position="1169"/>
        <end position="1210"/>
    </location>
</feature>
<evidence type="ECO:0000313" key="6">
    <source>
        <dbReference type="Proteomes" id="UP001221757"/>
    </source>
</evidence>
<dbReference type="PROSITE" id="PS50294">
    <property type="entry name" value="WD_REPEATS_REGION"/>
    <property type="match status" value="10"/>
</dbReference>
<feature type="repeat" description="WD" evidence="3">
    <location>
        <begin position="960"/>
        <end position="994"/>
    </location>
</feature>
<dbReference type="Pfam" id="PF00400">
    <property type="entry name" value="WD40"/>
    <property type="match status" value="14"/>
</dbReference>
<dbReference type="EMBL" id="JARKIE010000268">
    <property type="protein sequence ID" value="KAJ7659504.1"/>
    <property type="molecule type" value="Genomic_DNA"/>
</dbReference>
<comment type="caution">
    <text evidence="5">The sequence shown here is derived from an EMBL/GenBank/DDBJ whole genome shotgun (WGS) entry which is preliminary data.</text>
</comment>
<dbReference type="InterPro" id="IPR001680">
    <property type="entry name" value="WD40_rpt"/>
</dbReference>
<dbReference type="InterPro" id="IPR027417">
    <property type="entry name" value="P-loop_NTPase"/>
</dbReference>
<protein>
    <submittedName>
        <fullName evidence="5">WD40-repeat-containing domain protein</fullName>
    </submittedName>
</protein>
<dbReference type="Proteomes" id="UP001221757">
    <property type="component" value="Unassembled WGS sequence"/>
</dbReference>
<dbReference type="GO" id="GO:1990234">
    <property type="term" value="C:transferase complex"/>
    <property type="evidence" value="ECO:0007669"/>
    <property type="project" value="UniProtKB-ARBA"/>
</dbReference>
<evidence type="ECO:0000313" key="5">
    <source>
        <dbReference type="EMBL" id="KAJ7659504.1"/>
    </source>
</evidence>
<dbReference type="InterPro" id="IPR020472">
    <property type="entry name" value="WD40_PAC1"/>
</dbReference>
<sequence>MPNGDGFQVLLASVNLLKECSDWLAPLKAAAAGLYAVLLIVGKHSENTAVMEQLGHRIETIAQIVDMYRGKNDVNLDNSLRALARYIEKTKSDLETHSKRPKLAKIILSDHLGQALAGSSTTLNDIIHDLNLQTLLIIQRNTDHFISDGATSRLRCSDAFYNSNTVSQRGPCAPGTRETVLDELRRWAEDDTSSPIRMLLGRAGYGKTSVAYSFCQNLEKQELLGASFFCSRAAESSTRVSNIIPSICYGLGALYPLVAAILRRSLLEDPDIYFKPLPEQFSKLFLPLTGGLPKRGCPPVIVIEGLDECADDKEVSTLVRLLCGVKLRFKLLLTCRPEQRIRQLIRSLSIPTLNLHDSGTPAVSRDIAIFVRQQLVHIVDGRSDFDEPDPWPSSSDVSRLADLAHGMFLVASAACDYIGGRGGNISKRLQEVISAGLTSTRVVERLDRVYRDILQNAFSLLADDECPAARKVLAAITNLFDSLSVATLDQLLDISEGVRSYLSSFHSILRIGPGNDPLIGIGHDAFREFISDSSRSYQYWLDRRACHEEIVGRCFVLFASLKDNTPATLTVEQISIAVRYACNHWAAHLSLINDPGESTLILLDTFARHHLLIWLACMSRLEGLGHVEKILEDAERWAVAHNMDLLPFFVDARRFTMTHFDRLSSAFYSAHHDALRWSPTESLLRRNYHVPPPTVLSGLPKNWGNCETSVFTNSALTCLASSPDGEVVACGTYDGVIQILDPRTLQVYRSIQGHDDCVRSLEFSRDGFLLVSSSYDSTTRVWDLNLDDLQGLSGHADTVLCAVFSADAGAVITGSADTTIQWWNRSTAVVEKIFRGHSDSVNVVRLTSDDHLLVSASHDSNVRVWNTLNAADVKILRGHSRPVTSLLLLGDTRAISASGDGSIRLWDIVSGDQVQTLFSSQVSPPIDCLAISPSNTHLAVGCKNQVQIYDWGRMHCEKILSGHGDHINALAFLPHGHHMISASDDRTLRTWDLRLPSMEDYAARHSAAVNSFSFADDGNILVSASDDRTIRVWDTNTGECTGVYEQESKVSSASLSWDGSFVVTEGYDHGIRVWDRADGTLIGALQGNSSPQWSIATSPDGCLAASGSQDGRIQIYNIKSGQARHSFAAHQQGINSLAFSGDGQQLVSGSYDLKLKIWSTVDGALKRELDGHTDWVRDATFTHIVQAVVSGSSDKSVRIWSLSQGTHDSLWGHSGGVNSVDVSDDDALIISAGEDRNIFIWDRQEKSVLRQLATHQAAINSISFSLNSTYVAAVSDGMRITVWATEDWEPVMMEDISAPSHFWSVAFSPDGLYVAAGSEDGMVRLWSLETHTLSHELMVEGPILSPIWKVAFAGSNLLTASDDAVVRVWDLDDKSYTTLPGLTLLDGSQLHDGGVKRPIQVVPPVRLTGILDPESGYSLSNDGYCIIDEGGEVCCEIPSTYRDYRVLAWHGSKVALGYGSGLVILIKCD</sequence>
<feature type="repeat" description="WD" evidence="3">
    <location>
        <begin position="1304"/>
        <end position="1336"/>
    </location>
</feature>
<dbReference type="PRINTS" id="PR00320">
    <property type="entry name" value="GPROTEINBRPT"/>
</dbReference>
<dbReference type="Gene3D" id="3.40.50.300">
    <property type="entry name" value="P-loop containing nucleotide triphosphate hydrolases"/>
    <property type="match status" value="1"/>
</dbReference>
<proteinExistence type="predicted"/>
<accession>A0AAD7CRK7</accession>
<feature type="repeat" description="WD" evidence="3">
    <location>
        <begin position="1210"/>
        <end position="1251"/>
    </location>
</feature>
<feature type="repeat" description="WD" evidence="3">
    <location>
        <begin position="834"/>
        <end position="875"/>
    </location>
</feature>
<dbReference type="InterPro" id="IPR019775">
    <property type="entry name" value="WD40_repeat_CS"/>
</dbReference>
<dbReference type="SUPFAM" id="SSF52540">
    <property type="entry name" value="P-loop containing nucleoside triphosphate hydrolases"/>
    <property type="match status" value="1"/>
</dbReference>
<dbReference type="Gene3D" id="2.130.10.10">
    <property type="entry name" value="YVTN repeat-like/Quinoprotein amine dehydrogenase"/>
    <property type="match status" value="5"/>
</dbReference>
<reference evidence="5" key="1">
    <citation type="submission" date="2023-03" db="EMBL/GenBank/DDBJ databases">
        <title>Massive genome expansion in bonnet fungi (Mycena s.s.) driven by repeated elements and novel gene families across ecological guilds.</title>
        <authorList>
            <consortium name="Lawrence Berkeley National Laboratory"/>
            <person name="Harder C.B."/>
            <person name="Miyauchi S."/>
            <person name="Viragh M."/>
            <person name="Kuo A."/>
            <person name="Thoen E."/>
            <person name="Andreopoulos B."/>
            <person name="Lu D."/>
            <person name="Skrede I."/>
            <person name="Drula E."/>
            <person name="Henrissat B."/>
            <person name="Morin E."/>
            <person name="Kohler A."/>
            <person name="Barry K."/>
            <person name="LaButti K."/>
            <person name="Morin E."/>
            <person name="Salamov A."/>
            <person name="Lipzen A."/>
            <person name="Mereny Z."/>
            <person name="Hegedus B."/>
            <person name="Baldrian P."/>
            <person name="Stursova M."/>
            <person name="Weitz H."/>
            <person name="Taylor A."/>
            <person name="Grigoriev I.V."/>
            <person name="Nagy L.G."/>
            <person name="Martin F."/>
            <person name="Kauserud H."/>
        </authorList>
    </citation>
    <scope>NUCLEOTIDE SEQUENCE</scope>
    <source>
        <strain evidence="5">CBHHK067</strain>
    </source>
</reference>
<evidence type="ECO:0000259" key="4">
    <source>
        <dbReference type="Pfam" id="PF24883"/>
    </source>
</evidence>
<evidence type="ECO:0000256" key="1">
    <source>
        <dbReference type="ARBA" id="ARBA00022574"/>
    </source>
</evidence>
<dbReference type="PROSITE" id="PS50082">
    <property type="entry name" value="WD_REPEATS_2"/>
    <property type="match status" value="14"/>
</dbReference>
<dbReference type="InterPro" id="IPR059179">
    <property type="entry name" value="MLKL-like_MCAfunc"/>
</dbReference>
<feature type="repeat" description="WD" evidence="3">
    <location>
        <begin position="1354"/>
        <end position="1379"/>
    </location>
</feature>